<name>A0ABZ3C267_9GAMM</name>
<reference evidence="1 2" key="1">
    <citation type="submission" date="2024-03" db="EMBL/GenBank/DDBJ databases">
        <title>Complete Genome Sequence and Annotation of Ignatzschineria larvae DSM 13226.</title>
        <authorList>
            <person name="Cantrell E."/>
            <person name="Burcham Z.M."/>
        </authorList>
    </citation>
    <scope>NUCLEOTIDE SEQUENCE [LARGE SCALE GENOMIC DNA]</scope>
    <source>
        <strain evidence="1 2">DSM 13226</strain>
    </source>
</reference>
<evidence type="ECO:0000313" key="2">
    <source>
        <dbReference type="Proteomes" id="UP001449178"/>
    </source>
</evidence>
<dbReference type="EMBL" id="CP150637">
    <property type="protein sequence ID" value="WZW88474.1"/>
    <property type="molecule type" value="Genomic_DNA"/>
</dbReference>
<dbReference type="RefSeq" id="WP_156923272.1">
    <property type="nucleotide sequence ID" value="NZ_AZOD01000024.1"/>
</dbReference>
<proteinExistence type="predicted"/>
<organism evidence="1 2">
    <name type="scientific">Ignatzschineria larvae DSM 13226</name>
    <dbReference type="NCBI Taxonomy" id="1111732"/>
    <lineage>
        <taxon>Bacteria</taxon>
        <taxon>Pseudomonadati</taxon>
        <taxon>Pseudomonadota</taxon>
        <taxon>Gammaproteobacteria</taxon>
        <taxon>Cardiobacteriales</taxon>
        <taxon>Ignatzschineriaceae</taxon>
        <taxon>Ignatzschineria</taxon>
    </lineage>
</organism>
<dbReference type="Proteomes" id="UP001449178">
    <property type="component" value="Chromosome"/>
</dbReference>
<sequence length="328" mass="37990">MKKRIILLIVGLVLFLGIIGGYVFMRKNDETDVVYVVSYRYERMYCNFLVNNIPVHTSVGKDLTIQWSFMDRIGMLLKEGHNTIGIEGVDLTNADSSSFCEMSVSAYVYNPKDETVESREVTSLRLTYDKDGIFSIAESKDYNEPHLTSKPRLKNMDYAFYYKSNKDLQNNVLATRLLEIKHPFRTHTWKYKSEPFIDTLDNREKLWRKYEELAYVFKKKNYQNLVNSMMPGIVETENYQGNLIERSWEKSVLGNYVDLWGADGYDVYLKDKDHVELIISPGGELFRFRMKGDVSAISSPLTITTSLGEEYSINKTFTLVDGEIVVAY</sequence>
<protein>
    <submittedName>
        <fullName evidence="1">Uncharacterized protein</fullName>
    </submittedName>
</protein>
<gene>
    <name evidence="1" type="ORF">WMO13_03575</name>
</gene>
<evidence type="ECO:0000313" key="1">
    <source>
        <dbReference type="EMBL" id="WZW88474.1"/>
    </source>
</evidence>
<keyword evidence="2" id="KW-1185">Reference proteome</keyword>
<accession>A0ABZ3C267</accession>